<feature type="transmembrane region" description="Helical" evidence="1">
    <location>
        <begin position="35"/>
        <end position="55"/>
    </location>
</feature>
<keyword evidence="1" id="KW-0812">Transmembrane</keyword>
<reference evidence="2" key="1">
    <citation type="journal article" date="2021" name="Proc. Natl. Acad. Sci. U.S.A.">
        <title>A Catalog of Tens of Thousands of Viruses from Human Metagenomes Reveals Hidden Associations with Chronic Diseases.</title>
        <authorList>
            <person name="Tisza M.J."/>
            <person name="Buck C.B."/>
        </authorList>
    </citation>
    <scope>NUCLEOTIDE SEQUENCE</scope>
    <source>
        <strain evidence="2">Ctu2j3</strain>
    </source>
</reference>
<name>A0A8S5UHR3_9CAUD</name>
<protein>
    <submittedName>
        <fullName evidence="2">Uncharacterized protein</fullName>
    </submittedName>
</protein>
<feature type="transmembrane region" description="Helical" evidence="1">
    <location>
        <begin position="99"/>
        <end position="116"/>
    </location>
</feature>
<keyword evidence="1" id="KW-1133">Transmembrane helix</keyword>
<evidence type="ECO:0000313" key="2">
    <source>
        <dbReference type="EMBL" id="DAF94029.1"/>
    </source>
</evidence>
<organism evidence="2">
    <name type="scientific">Myoviridae sp. ctu2j3</name>
    <dbReference type="NCBI Taxonomy" id="2825197"/>
    <lineage>
        <taxon>Viruses</taxon>
        <taxon>Duplodnaviria</taxon>
        <taxon>Heunggongvirae</taxon>
        <taxon>Uroviricota</taxon>
        <taxon>Caudoviricetes</taxon>
    </lineage>
</organism>
<feature type="transmembrane region" description="Helical" evidence="1">
    <location>
        <begin position="75"/>
        <end position="93"/>
    </location>
</feature>
<sequence>MFHNRSFQSAIIAFSFLTTYLVGFATPASAFAERAWFVVSVVVPTLTILFVVFAYNHKLKVLFQEARDNTETQAWMLLHLIALGTAAATIATVGANPKAAIAAVIYDILVRFAILVKRDTM</sequence>
<dbReference type="EMBL" id="BK016090">
    <property type="protein sequence ID" value="DAF94340.1"/>
    <property type="molecule type" value="Genomic_DNA"/>
</dbReference>
<evidence type="ECO:0000256" key="1">
    <source>
        <dbReference type="SAM" id="Phobius"/>
    </source>
</evidence>
<dbReference type="EMBL" id="BK016090">
    <property type="protein sequence ID" value="DAF94029.1"/>
    <property type="molecule type" value="Genomic_DNA"/>
</dbReference>
<proteinExistence type="predicted"/>
<keyword evidence="1" id="KW-0472">Membrane</keyword>
<accession>A0A8S5UHR3</accession>